<dbReference type="EMBL" id="MN739755">
    <property type="protein sequence ID" value="QHT25087.1"/>
    <property type="molecule type" value="Genomic_DNA"/>
</dbReference>
<protein>
    <recommendedName>
        <fullName evidence="2">Ankyrin repeat protein</fullName>
    </recommendedName>
</protein>
<evidence type="ECO:0008006" key="2">
    <source>
        <dbReference type="Google" id="ProtNLM"/>
    </source>
</evidence>
<dbReference type="InterPro" id="IPR052050">
    <property type="entry name" value="SecEffector_AnkRepeat"/>
</dbReference>
<organism evidence="1">
    <name type="scientific">viral metagenome</name>
    <dbReference type="NCBI Taxonomy" id="1070528"/>
    <lineage>
        <taxon>unclassified sequences</taxon>
        <taxon>metagenomes</taxon>
        <taxon>organismal metagenomes</taxon>
    </lineage>
</organism>
<dbReference type="PANTHER" id="PTHR46586">
    <property type="entry name" value="ANKYRIN REPEAT-CONTAINING PROTEIN"/>
    <property type="match status" value="1"/>
</dbReference>
<dbReference type="InterPro" id="IPR036770">
    <property type="entry name" value="Ankyrin_rpt-contain_sf"/>
</dbReference>
<name>A0A6C0E7E1_9ZZZZ</name>
<accession>A0A6C0E7E1</accession>
<reference evidence="1" key="1">
    <citation type="journal article" date="2020" name="Nature">
        <title>Giant virus diversity and host interactions through global metagenomics.</title>
        <authorList>
            <person name="Schulz F."/>
            <person name="Roux S."/>
            <person name="Paez-Espino D."/>
            <person name="Jungbluth S."/>
            <person name="Walsh D.A."/>
            <person name="Denef V.J."/>
            <person name="McMahon K.D."/>
            <person name="Konstantinidis K.T."/>
            <person name="Eloe-Fadrosh E.A."/>
            <person name="Kyrpides N.C."/>
            <person name="Woyke T."/>
        </authorList>
    </citation>
    <scope>NUCLEOTIDE SEQUENCE</scope>
    <source>
        <strain evidence="1">GVMAG-M-3300023179-150</strain>
    </source>
</reference>
<dbReference type="SUPFAM" id="SSF140860">
    <property type="entry name" value="Pseudo ankyrin repeat-like"/>
    <property type="match status" value="2"/>
</dbReference>
<dbReference type="AlphaFoldDB" id="A0A6C0E7E1"/>
<dbReference type="PANTHER" id="PTHR46586:SF3">
    <property type="entry name" value="ANKYRIN REPEAT-CONTAINING PROTEIN"/>
    <property type="match status" value="1"/>
</dbReference>
<evidence type="ECO:0000313" key="1">
    <source>
        <dbReference type="EMBL" id="QHT25087.1"/>
    </source>
</evidence>
<proteinExistence type="predicted"/>
<sequence>MLTDSDKWYFYTGINVNIHYHFQPRPTFDIKFLIDNKINNVVNSVINNSVIKLNHRDKFFRIVLIPFNTRYEIFKCLGTECLIGTDNINIIMSDKYDLFDIKTIEKFRLYSQINSKYIELAFNYGKLELLKFLRKSDLLNEKKFDIARCISYASQKGYCNILNWLKNAGIQLKYDETALDWASERGHINVLEWWKNSGLPLKYSKSVLDYASLSSQVDVLEWWFNSGLKLEYSETAFSYRMYLFYKNTRHLGNIYFCNRYSYLDVLKCWKKSGLHLMLNVPDILADASERGDVNLLEGLKNSDIKLEYDIRPLTYATNKGHINVLEWWKNSGLPLKYDNTVCIGAFYNYNNDALDWWKNSGLECIVMGCVYNRK</sequence>
<dbReference type="Gene3D" id="1.25.40.20">
    <property type="entry name" value="Ankyrin repeat-containing domain"/>
    <property type="match status" value="1"/>
</dbReference>